<gene>
    <name evidence="2" type="ORF">GPM918_LOCUS23501</name>
    <name evidence="3" type="ORF">SRO942_LOCUS23500</name>
</gene>
<evidence type="ECO:0000256" key="1">
    <source>
        <dbReference type="SAM" id="Coils"/>
    </source>
</evidence>
<dbReference type="EMBL" id="CAJOBC010008419">
    <property type="protein sequence ID" value="CAF3961110.1"/>
    <property type="molecule type" value="Genomic_DNA"/>
</dbReference>
<feature type="coiled-coil region" evidence="1">
    <location>
        <begin position="143"/>
        <end position="191"/>
    </location>
</feature>
<proteinExistence type="predicted"/>
<evidence type="ECO:0000313" key="2">
    <source>
        <dbReference type="EMBL" id="CAF1196734.1"/>
    </source>
</evidence>
<dbReference type="Proteomes" id="UP000681722">
    <property type="component" value="Unassembled WGS sequence"/>
</dbReference>
<evidence type="ECO:0000313" key="3">
    <source>
        <dbReference type="EMBL" id="CAF3961110.1"/>
    </source>
</evidence>
<evidence type="ECO:0000313" key="4">
    <source>
        <dbReference type="Proteomes" id="UP000663829"/>
    </source>
</evidence>
<dbReference type="Proteomes" id="UP000663829">
    <property type="component" value="Unassembled WGS sequence"/>
</dbReference>
<dbReference type="EMBL" id="CAJNOQ010008418">
    <property type="protein sequence ID" value="CAF1196734.1"/>
    <property type="molecule type" value="Genomic_DNA"/>
</dbReference>
<comment type="caution">
    <text evidence="2">The sequence shown here is derived from an EMBL/GenBank/DDBJ whole genome shotgun (WGS) entry which is preliminary data.</text>
</comment>
<reference evidence="2" key="1">
    <citation type="submission" date="2021-02" db="EMBL/GenBank/DDBJ databases">
        <authorList>
            <person name="Nowell W R."/>
        </authorList>
    </citation>
    <scope>NUCLEOTIDE SEQUENCE</scope>
</reference>
<organism evidence="2 4">
    <name type="scientific">Didymodactylos carnosus</name>
    <dbReference type="NCBI Taxonomy" id="1234261"/>
    <lineage>
        <taxon>Eukaryota</taxon>
        <taxon>Metazoa</taxon>
        <taxon>Spiralia</taxon>
        <taxon>Gnathifera</taxon>
        <taxon>Rotifera</taxon>
        <taxon>Eurotatoria</taxon>
        <taxon>Bdelloidea</taxon>
        <taxon>Philodinida</taxon>
        <taxon>Philodinidae</taxon>
        <taxon>Didymodactylos</taxon>
    </lineage>
</organism>
<accession>A0A814VYA1</accession>
<dbReference type="OrthoDB" id="6351660at2759"/>
<protein>
    <submittedName>
        <fullName evidence="2">Uncharacterized protein</fullName>
    </submittedName>
</protein>
<name>A0A814VYA1_9BILA</name>
<keyword evidence="1" id="KW-0175">Coiled coil</keyword>
<sequence length="251" mass="29243">MYAPRSESRTRHDPEVNLARFGSRMCSDYESELVDKYHQLRETTKHLDKIYGKYDLHDAIKEKRQLIEQIKLRDREMEQLSEFVSKSELELNEVTNIECLEEECLKLKENCLQLGEQVVACTVGLGLTSLLETQSLAGRYDVALFIKRENDVLRNELHNSKQEMMKANINLKLILEKYEKLQRDVELLEHMVATPLAFQLLQLPDDLTCSSRDIISCLNEYLVDPLAELASQREMNKELEDGNHKKVKSQK</sequence>
<dbReference type="AlphaFoldDB" id="A0A814VYA1"/>
<keyword evidence="4" id="KW-1185">Reference proteome</keyword>